<dbReference type="GO" id="GO:0033617">
    <property type="term" value="P:mitochondrial respiratory chain complex IV assembly"/>
    <property type="evidence" value="ECO:0007669"/>
    <property type="project" value="InterPro"/>
</dbReference>
<dbReference type="OrthoDB" id="18175at2759"/>
<evidence type="ECO:0000256" key="2">
    <source>
        <dbReference type="ARBA" id="ARBA00004325"/>
    </source>
</evidence>
<evidence type="ECO:0008006" key="12">
    <source>
        <dbReference type="Google" id="ProtNLM"/>
    </source>
</evidence>
<dbReference type="PANTHER" id="PTHR33968">
    <property type="entry name" value="PROTEIN PET100 HOMOLOG, MITOCHONDRIAL"/>
    <property type="match status" value="1"/>
</dbReference>
<dbReference type="EMBL" id="JAPFRF010000011">
    <property type="protein sequence ID" value="KAJ7316175.1"/>
    <property type="molecule type" value="Genomic_DNA"/>
</dbReference>
<keyword evidence="7 9" id="KW-0472">Membrane</keyword>
<proteinExistence type="inferred from homology"/>
<reference evidence="10" key="1">
    <citation type="journal article" date="2023" name="DNA Res.">
        <title>Chromosome-level genome assembly of Phrynocephalus forsythii using third-generation DNA sequencing and Hi-C analysis.</title>
        <authorList>
            <person name="Qi Y."/>
            <person name="Zhao W."/>
            <person name="Zhao Y."/>
            <person name="Niu C."/>
            <person name="Cao S."/>
            <person name="Zhang Y."/>
        </authorList>
    </citation>
    <scope>NUCLEOTIDE SEQUENCE</scope>
    <source>
        <tissue evidence="10">Muscle</tissue>
    </source>
</reference>
<sequence>MRRLKLEVFRMVLYLSFPVAMFWAAGEIQIYQEALDKPKLFPPEDDYQMRMEFEDLKERMRKKREAKLLAEAKD</sequence>
<organism evidence="10 11">
    <name type="scientific">Phrynocephalus forsythii</name>
    <dbReference type="NCBI Taxonomy" id="171643"/>
    <lineage>
        <taxon>Eukaryota</taxon>
        <taxon>Metazoa</taxon>
        <taxon>Chordata</taxon>
        <taxon>Craniata</taxon>
        <taxon>Vertebrata</taxon>
        <taxon>Euteleostomi</taxon>
        <taxon>Lepidosauria</taxon>
        <taxon>Squamata</taxon>
        <taxon>Bifurcata</taxon>
        <taxon>Unidentata</taxon>
        <taxon>Episquamata</taxon>
        <taxon>Toxicofera</taxon>
        <taxon>Iguania</taxon>
        <taxon>Acrodonta</taxon>
        <taxon>Agamidae</taxon>
        <taxon>Agaminae</taxon>
        <taxon>Phrynocephalus</taxon>
    </lineage>
</organism>
<feature type="transmembrane region" description="Helical" evidence="9">
    <location>
        <begin position="12"/>
        <end position="31"/>
    </location>
</feature>
<dbReference type="GO" id="GO:0005743">
    <property type="term" value="C:mitochondrial inner membrane"/>
    <property type="evidence" value="ECO:0007669"/>
    <property type="project" value="TreeGrafter"/>
</dbReference>
<evidence type="ECO:0000256" key="3">
    <source>
        <dbReference type="ARBA" id="ARBA00022692"/>
    </source>
</evidence>
<accession>A0A9Q0XIQ7</accession>
<keyword evidence="4" id="KW-0809">Transit peptide</keyword>
<dbReference type="Proteomes" id="UP001142489">
    <property type="component" value="Unassembled WGS sequence"/>
</dbReference>
<keyword evidence="11" id="KW-1185">Reference proteome</keyword>
<gene>
    <name evidence="10" type="ORF">JRQ81_002337</name>
</gene>
<comment type="subcellular location">
    <subcellularLocation>
        <location evidence="1">Membrane</location>
        <topology evidence="1">Single-pass membrane protein</topology>
    </subcellularLocation>
    <subcellularLocation>
        <location evidence="2">Mitochondrion membrane</location>
    </subcellularLocation>
</comment>
<protein>
    <recommendedName>
        <fullName evidence="12">Protein PET100 homolog, mitochondrial</fullName>
    </recommendedName>
</protein>
<keyword evidence="6" id="KW-0496">Mitochondrion</keyword>
<evidence type="ECO:0000256" key="6">
    <source>
        <dbReference type="ARBA" id="ARBA00023128"/>
    </source>
</evidence>
<comment type="similarity">
    <text evidence="8">Belongs to the PET100 family.</text>
</comment>
<evidence type="ECO:0000256" key="4">
    <source>
        <dbReference type="ARBA" id="ARBA00022946"/>
    </source>
</evidence>
<evidence type="ECO:0000256" key="9">
    <source>
        <dbReference type="SAM" id="Phobius"/>
    </source>
</evidence>
<evidence type="ECO:0000256" key="8">
    <source>
        <dbReference type="ARBA" id="ARBA00038077"/>
    </source>
</evidence>
<evidence type="ECO:0000313" key="11">
    <source>
        <dbReference type="Proteomes" id="UP001142489"/>
    </source>
</evidence>
<dbReference type="AlphaFoldDB" id="A0A9Q0XIQ7"/>
<dbReference type="InterPro" id="IPR018625">
    <property type="entry name" value="Pet100"/>
</dbReference>
<evidence type="ECO:0000313" key="10">
    <source>
        <dbReference type="EMBL" id="KAJ7316175.1"/>
    </source>
</evidence>
<dbReference type="GO" id="GO:0051082">
    <property type="term" value="F:unfolded protein binding"/>
    <property type="evidence" value="ECO:0007669"/>
    <property type="project" value="TreeGrafter"/>
</dbReference>
<keyword evidence="3 9" id="KW-0812">Transmembrane</keyword>
<comment type="caution">
    <text evidence="10">The sequence shown here is derived from an EMBL/GenBank/DDBJ whole genome shotgun (WGS) entry which is preliminary data.</text>
</comment>
<dbReference type="Pfam" id="PF09803">
    <property type="entry name" value="Pet100"/>
    <property type="match status" value="1"/>
</dbReference>
<evidence type="ECO:0000256" key="5">
    <source>
        <dbReference type="ARBA" id="ARBA00022989"/>
    </source>
</evidence>
<evidence type="ECO:0000256" key="7">
    <source>
        <dbReference type="ARBA" id="ARBA00023136"/>
    </source>
</evidence>
<evidence type="ECO:0000256" key="1">
    <source>
        <dbReference type="ARBA" id="ARBA00004167"/>
    </source>
</evidence>
<keyword evidence="5 9" id="KW-1133">Transmembrane helix</keyword>
<dbReference type="PANTHER" id="PTHR33968:SF1">
    <property type="entry name" value="PROTEIN PET100 HOMOLOG, MITOCHONDRIAL"/>
    <property type="match status" value="1"/>
</dbReference>
<name>A0A9Q0XIQ7_9SAUR</name>